<dbReference type="AlphaFoldDB" id="A0A4V4HED8"/>
<evidence type="ECO:0000313" key="2">
    <source>
        <dbReference type="EMBL" id="THU90745.1"/>
    </source>
</evidence>
<keyword evidence="1" id="KW-0732">Signal</keyword>
<evidence type="ECO:0000256" key="1">
    <source>
        <dbReference type="SAM" id="SignalP"/>
    </source>
</evidence>
<dbReference type="InterPro" id="IPR053216">
    <property type="entry name" value="Appressorial_penetr-assoc"/>
</dbReference>
<dbReference type="PANTHER" id="PTHR34587">
    <property type="entry name" value="VWFA DOMAIN-CONTAINING PROTEIN"/>
    <property type="match status" value="1"/>
</dbReference>
<dbReference type="PANTHER" id="PTHR34587:SF2">
    <property type="entry name" value="G-PROTEIN COUPLED RECEPTORS FAMILY 1 PROFILE DOMAIN-CONTAINING PROTEIN"/>
    <property type="match status" value="1"/>
</dbReference>
<keyword evidence="3" id="KW-1185">Reference proteome</keyword>
<accession>A0A4V4HED8</accession>
<dbReference type="EMBL" id="ML179326">
    <property type="protein sequence ID" value="THU90745.1"/>
    <property type="molecule type" value="Genomic_DNA"/>
</dbReference>
<feature type="chain" id="PRO_5020567369" description="Carbohydrate-binding module family 19 domain-containing protein" evidence="1">
    <location>
        <begin position="17"/>
        <end position="380"/>
    </location>
</feature>
<sequence length="380" mass="38738">MRAAFVTLALALAVAARPSPLNRFSARQDNVALQNGKDAIALNDKFKTLTADSPCQAGDQACINGGFAQCVNGKFVVQQCAGGTTCAALPLVNSAGTTIACTTQADIDQRIAATGATDAGAAAGGNAGADNNTGNNNAGTGNAAGGAGANNAGAGGAAGADDSDPQKSLTLDPKVIADFANDGQDVPEAGQVPSLTSTNNFINFCLTRPDLPLTNGQQIRTGGSCNPAPIGLIPDVSQMPSSKFVNPVNQQQIPADTSFTITMAINNLETGFFVNANEKYFAAPQQLNAQGLIQGHSHVVVEQVTSFNQTTPNDPTKFAFFKGLNAKAANGVLSATVDKGLPAGFYKLSSINAAANHQPVIVPVAQHASLDDTVYFEVTA</sequence>
<name>A0A4V4HED8_DENBC</name>
<feature type="signal peptide" evidence="1">
    <location>
        <begin position="1"/>
        <end position="16"/>
    </location>
</feature>
<proteinExistence type="predicted"/>
<evidence type="ECO:0000313" key="3">
    <source>
        <dbReference type="Proteomes" id="UP000297245"/>
    </source>
</evidence>
<evidence type="ECO:0008006" key="4">
    <source>
        <dbReference type="Google" id="ProtNLM"/>
    </source>
</evidence>
<organism evidence="2 3">
    <name type="scientific">Dendrothele bispora (strain CBS 962.96)</name>
    <dbReference type="NCBI Taxonomy" id="1314807"/>
    <lineage>
        <taxon>Eukaryota</taxon>
        <taxon>Fungi</taxon>
        <taxon>Dikarya</taxon>
        <taxon>Basidiomycota</taxon>
        <taxon>Agaricomycotina</taxon>
        <taxon>Agaricomycetes</taxon>
        <taxon>Agaricomycetidae</taxon>
        <taxon>Agaricales</taxon>
        <taxon>Agaricales incertae sedis</taxon>
        <taxon>Dendrothele</taxon>
    </lineage>
</organism>
<dbReference type="Proteomes" id="UP000297245">
    <property type="component" value="Unassembled WGS sequence"/>
</dbReference>
<protein>
    <recommendedName>
        <fullName evidence="4">Carbohydrate-binding module family 19 domain-containing protein</fullName>
    </recommendedName>
</protein>
<reference evidence="2 3" key="1">
    <citation type="journal article" date="2019" name="Nat. Ecol. Evol.">
        <title>Megaphylogeny resolves global patterns of mushroom evolution.</title>
        <authorList>
            <person name="Varga T."/>
            <person name="Krizsan K."/>
            <person name="Foldi C."/>
            <person name="Dima B."/>
            <person name="Sanchez-Garcia M."/>
            <person name="Sanchez-Ramirez S."/>
            <person name="Szollosi G.J."/>
            <person name="Szarkandi J.G."/>
            <person name="Papp V."/>
            <person name="Albert L."/>
            <person name="Andreopoulos W."/>
            <person name="Angelini C."/>
            <person name="Antonin V."/>
            <person name="Barry K.W."/>
            <person name="Bougher N.L."/>
            <person name="Buchanan P."/>
            <person name="Buyck B."/>
            <person name="Bense V."/>
            <person name="Catcheside P."/>
            <person name="Chovatia M."/>
            <person name="Cooper J."/>
            <person name="Damon W."/>
            <person name="Desjardin D."/>
            <person name="Finy P."/>
            <person name="Geml J."/>
            <person name="Haridas S."/>
            <person name="Hughes K."/>
            <person name="Justo A."/>
            <person name="Karasinski D."/>
            <person name="Kautmanova I."/>
            <person name="Kiss B."/>
            <person name="Kocsube S."/>
            <person name="Kotiranta H."/>
            <person name="LaButti K.M."/>
            <person name="Lechner B.E."/>
            <person name="Liimatainen K."/>
            <person name="Lipzen A."/>
            <person name="Lukacs Z."/>
            <person name="Mihaltcheva S."/>
            <person name="Morgado L.N."/>
            <person name="Niskanen T."/>
            <person name="Noordeloos M.E."/>
            <person name="Ohm R.A."/>
            <person name="Ortiz-Santana B."/>
            <person name="Ovrebo C."/>
            <person name="Racz N."/>
            <person name="Riley R."/>
            <person name="Savchenko A."/>
            <person name="Shiryaev A."/>
            <person name="Soop K."/>
            <person name="Spirin V."/>
            <person name="Szebenyi C."/>
            <person name="Tomsovsky M."/>
            <person name="Tulloss R.E."/>
            <person name="Uehling J."/>
            <person name="Grigoriev I.V."/>
            <person name="Vagvolgyi C."/>
            <person name="Papp T."/>
            <person name="Martin F.M."/>
            <person name="Miettinen O."/>
            <person name="Hibbett D.S."/>
            <person name="Nagy L.G."/>
        </authorList>
    </citation>
    <scope>NUCLEOTIDE SEQUENCE [LARGE SCALE GENOMIC DNA]</scope>
    <source>
        <strain evidence="2 3">CBS 962.96</strain>
    </source>
</reference>
<dbReference type="OrthoDB" id="2336871at2759"/>
<gene>
    <name evidence="2" type="ORF">K435DRAFT_801766</name>
</gene>